<gene>
    <name evidence="1" type="ORF">G5S32_13840</name>
</gene>
<dbReference type="RefSeq" id="WP_165312809.1">
    <property type="nucleotide sequence ID" value="NZ_CP049331.1"/>
</dbReference>
<dbReference type="PROSITE" id="PS51257">
    <property type="entry name" value="PROKAR_LIPOPROTEIN"/>
    <property type="match status" value="1"/>
</dbReference>
<dbReference type="EMBL" id="CP049331">
    <property type="protein sequence ID" value="QIH43272.1"/>
    <property type="molecule type" value="Genomic_DNA"/>
</dbReference>
<reference evidence="1 2" key="1">
    <citation type="submission" date="2020-02" db="EMBL/GenBank/DDBJ databases">
        <title>A complete genome of a marine bacterium Vibrio sp. ZWAL4003 isolated from the mangrove sediment with the ability to degrade polysaccharides.</title>
        <authorList>
            <person name="Wu J."/>
            <person name="Qu W."/>
            <person name="Zeng R."/>
        </authorList>
    </citation>
    <scope>NUCLEOTIDE SEQUENCE [LARGE SCALE GENOMIC DNA]</scope>
    <source>
        <strain evidence="1 2">ZWAL4003</strain>
    </source>
</reference>
<dbReference type="AlphaFoldDB" id="A0A6G7CMD7"/>
<dbReference type="KEGG" id="vzi:G5S32_13840"/>
<evidence type="ECO:0000313" key="1">
    <source>
        <dbReference type="EMBL" id="QIH43272.1"/>
    </source>
</evidence>
<protein>
    <submittedName>
        <fullName evidence="1">Uncharacterized protein</fullName>
    </submittedName>
</protein>
<keyword evidence="2" id="KW-1185">Reference proteome</keyword>
<proteinExistence type="predicted"/>
<dbReference type="Proteomes" id="UP000503003">
    <property type="component" value="Chromosome 1"/>
</dbReference>
<sequence>MFKKGAVALGLTVILAGCASDPERVCLPDQAVPIAEASVPAKSSEDRKVIVLPVDFEFKDSAQKKLQSVIRNSLESQVVSSGTNLVDRKIADKLKGEIKLAEQSGRYNKKGVPIADLAVLTEVTSSDLTYSYSESYTYKDKKGKTHRVPAKCSFKVEVNAIAKVVTLPDMSLVSRIELTGDHRKSTETKRSDCPITNAGYEGLATKAAAEAVEHNPKIKQLLAATAPVLELRQCDDISMVKIAIGSDKKVQPDAKVAFSTAIKNSEGEIETFAVGEGKVVNIPSHGIKPKYSWVGIDEETALKIQKGDAAKIIPDTCKGFLDFECKIVNSDF</sequence>
<accession>A0A6G7CMD7</accession>
<name>A0A6G7CMD7_9VIBR</name>
<evidence type="ECO:0000313" key="2">
    <source>
        <dbReference type="Proteomes" id="UP000503003"/>
    </source>
</evidence>
<organism evidence="1 2">
    <name type="scientific">Vibrio ziniensis</name>
    <dbReference type="NCBI Taxonomy" id="2711221"/>
    <lineage>
        <taxon>Bacteria</taxon>
        <taxon>Pseudomonadati</taxon>
        <taxon>Pseudomonadota</taxon>
        <taxon>Gammaproteobacteria</taxon>
        <taxon>Vibrionales</taxon>
        <taxon>Vibrionaceae</taxon>
        <taxon>Vibrio</taxon>
    </lineage>
</organism>